<evidence type="ECO:0000313" key="4">
    <source>
        <dbReference type="Proteomes" id="UP000807716"/>
    </source>
</evidence>
<comment type="caution">
    <text evidence="3">The sequence shown here is derived from an EMBL/GenBank/DDBJ whole genome shotgun (WGS) entry which is preliminary data.</text>
</comment>
<dbReference type="PROSITE" id="PS50090">
    <property type="entry name" value="MYB_LIKE"/>
    <property type="match status" value="1"/>
</dbReference>
<organism evidence="3 4">
    <name type="scientific">Actinomortierella ambigua</name>
    <dbReference type="NCBI Taxonomy" id="1343610"/>
    <lineage>
        <taxon>Eukaryota</taxon>
        <taxon>Fungi</taxon>
        <taxon>Fungi incertae sedis</taxon>
        <taxon>Mucoromycota</taxon>
        <taxon>Mortierellomycotina</taxon>
        <taxon>Mortierellomycetes</taxon>
        <taxon>Mortierellales</taxon>
        <taxon>Mortierellaceae</taxon>
        <taxon>Actinomortierella</taxon>
    </lineage>
</organism>
<protein>
    <recommendedName>
        <fullName evidence="2">Myb-like domain-containing protein</fullName>
    </recommendedName>
</protein>
<feature type="compositionally biased region" description="Acidic residues" evidence="1">
    <location>
        <begin position="277"/>
        <end position="289"/>
    </location>
</feature>
<accession>A0A9P6Q3W6</accession>
<evidence type="ECO:0000313" key="3">
    <source>
        <dbReference type="EMBL" id="KAG0260091.1"/>
    </source>
</evidence>
<dbReference type="InterPro" id="IPR001005">
    <property type="entry name" value="SANT/Myb"/>
</dbReference>
<dbReference type="AlphaFoldDB" id="A0A9P6Q3W6"/>
<dbReference type="Gene3D" id="1.10.10.60">
    <property type="entry name" value="Homeodomain-like"/>
    <property type="match status" value="1"/>
</dbReference>
<dbReference type="Pfam" id="PF00249">
    <property type="entry name" value="Myb_DNA-binding"/>
    <property type="match status" value="1"/>
</dbReference>
<feature type="compositionally biased region" description="Basic and acidic residues" evidence="1">
    <location>
        <begin position="206"/>
        <end position="221"/>
    </location>
</feature>
<feature type="domain" description="Myb-like" evidence="2">
    <location>
        <begin position="387"/>
        <end position="439"/>
    </location>
</feature>
<dbReference type="InterPro" id="IPR009057">
    <property type="entry name" value="Homeodomain-like_sf"/>
</dbReference>
<reference evidence="3" key="1">
    <citation type="journal article" date="2020" name="Fungal Divers.">
        <title>Resolving the Mortierellaceae phylogeny through synthesis of multi-gene phylogenetics and phylogenomics.</title>
        <authorList>
            <person name="Vandepol N."/>
            <person name="Liber J."/>
            <person name="Desiro A."/>
            <person name="Na H."/>
            <person name="Kennedy M."/>
            <person name="Barry K."/>
            <person name="Grigoriev I.V."/>
            <person name="Miller A.N."/>
            <person name="O'Donnell K."/>
            <person name="Stajich J.E."/>
            <person name="Bonito G."/>
        </authorList>
    </citation>
    <scope>NUCLEOTIDE SEQUENCE</scope>
    <source>
        <strain evidence="3">BC1065</strain>
    </source>
</reference>
<gene>
    <name evidence="3" type="ORF">DFQ27_003752</name>
</gene>
<dbReference type="EMBL" id="JAAAJB010000261">
    <property type="protein sequence ID" value="KAG0260091.1"/>
    <property type="molecule type" value="Genomic_DNA"/>
</dbReference>
<feature type="compositionally biased region" description="Acidic residues" evidence="1">
    <location>
        <begin position="118"/>
        <end position="146"/>
    </location>
</feature>
<sequence length="468" mass="53025">MSTRTRRATRLASQSLEEKTVVDEVKREHANENIAPDAVESDTRVTSLKDTPKDLQAKPVLHEQDQNQTTNHDNKTPASPPGSPTEPLKRKLGRPLKVVKAEGAEAVTLQQEKTAKNEDEENDTDDKDEDDADDTEDVPEDPEDGEFTLRPKKQRIEQPRMVTPVLVAKEMSEYERMRLENIRKNEEMLLALQLPTMSMKLQADTIEGKQTDKPERDEPKKFAPMAGKKPKPPPKNVAPIIPARTSNRLRRLKPASDDESTPASEPAPAQSLRNEDVGDDDNDDDDDNIDQSKLMAADLYFDEETRKNAIRVDGHYTGWINGGVMERYGFEKNATEAWEANGGGTFTFKDPTGGGSGRSRKFNAKDFAKGMFKKNPNAYFYRHNEPGEDQWTGDWTEDERVLFLEVARKFGCGDKWGLFASHIPHRVGYQCSNYYRQVVLPEGLVFDPNYQFTSNGKPIYCGKYNQRR</sequence>
<feature type="compositionally biased region" description="Basic and acidic residues" evidence="1">
    <location>
        <begin position="16"/>
        <end position="31"/>
    </location>
</feature>
<dbReference type="Proteomes" id="UP000807716">
    <property type="component" value="Unassembled WGS sequence"/>
</dbReference>
<evidence type="ECO:0000259" key="2">
    <source>
        <dbReference type="PROSITE" id="PS50090"/>
    </source>
</evidence>
<feature type="compositionally biased region" description="Basic and acidic residues" evidence="1">
    <location>
        <begin position="50"/>
        <end position="65"/>
    </location>
</feature>
<evidence type="ECO:0000256" key="1">
    <source>
        <dbReference type="SAM" id="MobiDB-lite"/>
    </source>
</evidence>
<feature type="region of interest" description="Disordered" evidence="1">
    <location>
        <begin position="201"/>
        <end position="289"/>
    </location>
</feature>
<keyword evidence="4" id="KW-1185">Reference proteome</keyword>
<dbReference type="CDD" id="cd00167">
    <property type="entry name" value="SANT"/>
    <property type="match status" value="1"/>
</dbReference>
<dbReference type="OrthoDB" id="10258692at2759"/>
<proteinExistence type="predicted"/>
<name>A0A9P6Q3W6_9FUNG</name>
<feature type="region of interest" description="Disordered" evidence="1">
    <location>
        <begin position="1"/>
        <end position="159"/>
    </location>
</feature>
<dbReference type="SUPFAM" id="SSF46689">
    <property type="entry name" value="Homeodomain-like"/>
    <property type="match status" value="1"/>
</dbReference>